<comment type="caution">
    <text evidence="1">The sequence shown here is derived from an EMBL/GenBank/DDBJ whole genome shotgun (WGS) entry which is preliminary data.</text>
</comment>
<protein>
    <submittedName>
        <fullName evidence="1">Uncharacterized protein</fullName>
    </submittedName>
</protein>
<keyword evidence="2" id="KW-1185">Reference proteome</keyword>
<organism evidence="1 2">
    <name type="scientific">Nepenthes gracilis</name>
    <name type="common">Slender pitcher plant</name>
    <dbReference type="NCBI Taxonomy" id="150966"/>
    <lineage>
        <taxon>Eukaryota</taxon>
        <taxon>Viridiplantae</taxon>
        <taxon>Streptophyta</taxon>
        <taxon>Embryophyta</taxon>
        <taxon>Tracheophyta</taxon>
        <taxon>Spermatophyta</taxon>
        <taxon>Magnoliopsida</taxon>
        <taxon>eudicotyledons</taxon>
        <taxon>Gunneridae</taxon>
        <taxon>Pentapetalae</taxon>
        <taxon>Caryophyllales</taxon>
        <taxon>Nepenthaceae</taxon>
        <taxon>Nepenthes</taxon>
    </lineage>
</organism>
<dbReference type="PANTHER" id="PTHR47703">
    <property type="entry name" value="D-AMINOACID AMINOTRANSFERASE-LIKE PLP-DEPENDENT ENZYMES SUPERFAMILY PROTEIN"/>
    <property type="match status" value="1"/>
</dbReference>
<dbReference type="SUPFAM" id="SSF56752">
    <property type="entry name" value="D-aminoacid aminotransferase-like PLP-dependent enzymes"/>
    <property type="match status" value="1"/>
</dbReference>
<accession>A0AAD3XQH8</accession>
<dbReference type="Pfam" id="PF01063">
    <property type="entry name" value="Aminotran_4"/>
    <property type="match status" value="1"/>
</dbReference>
<dbReference type="InterPro" id="IPR036038">
    <property type="entry name" value="Aminotransferase-like"/>
</dbReference>
<sequence>MRPFVPSATGPRALRLKRTDFQSLLKMSTSRFLFTNGVVSTSAETPSVTTFLQTQPGAYTTTRTHNNASCLLFWERHLRRLSNSVQILLHLNPRFLFGPRVSRNLKLDIPMSLESMIRHRVCDSMREALPITLKERNEGKELAITALIGGNFEKMCEIGELNEETIGSVLDVYVHMGIYVPPLFGVSQNGARLAVVGRGRDLAEAKYAEWARLRKPLEDLRPCLATELLLSDDGDRILEGSVTNFFVVCLKEDCYATEENVQDNGSYHPYEVKTAPVHDGVLPGVIRQLVIEICSSKGIAVQEVCPSWSKRETWKEAFITNSLRIVQHVELIQVPRTWTSQQSKTWKEVSWEDKQFKGPGMVTAIIQRELMVRAGLEGYPVAQFTARCALEQ</sequence>
<dbReference type="AlphaFoldDB" id="A0AAD3XQH8"/>
<dbReference type="InterPro" id="IPR001544">
    <property type="entry name" value="Aminotrans_IV"/>
</dbReference>
<dbReference type="Gene3D" id="3.20.10.10">
    <property type="entry name" value="D-amino Acid Aminotransferase, subunit A, domain 2"/>
    <property type="match status" value="1"/>
</dbReference>
<dbReference type="Proteomes" id="UP001279734">
    <property type="component" value="Unassembled WGS sequence"/>
</dbReference>
<name>A0AAD3XQH8_NEPGR</name>
<evidence type="ECO:0000313" key="1">
    <source>
        <dbReference type="EMBL" id="GMH13333.1"/>
    </source>
</evidence>
<dbReference type="GO" id="GO:0003824">
    <property type="term" value="F:catalytic activity"/>
    <property type="evidence" value="ECO:0007669"/>
    <property type="project" value="InterPro"/>
</dbReference>
<dbReference type="PANTHER" id="PTHR47703:SF2">
    <property type="entry name" value="D-AMINOACID AMINOTRANSFERASE-LIKE PLP-DEPENDENT ENZYMES SUPERFAMILY PROTEIN"/>
    <property type="match status" value="1"/>
</dbReference>
<proteinExistence type="predicted"/>
<dbReference type="InterPro" id="IPR043132">
    <property type="entry name" value="BCAT-like_C"/>
</dbReference>
<evidence type="ECO:0000313" key="2">
    <source>
        <dbReference type="Proteomes" id="UP001279734"/>
    </source>
</evidence>
<gene>
    <name evidence="1" type="ORF">Nepgr_015174</name>
</gene>
<reference evidence="1" key="1">
    <citation type="submission" date="2023-05" db="EMBL/GenBank/DDBJ databases">
        <title>Nepenthes gracilis genome sequencing.</title>
        <authorList>
            <person name="Fukushima K."/>
        </authorList>
    </citation>
    <scope>NUCLEOTIDE SEQUENCE</scope>
    <source>
        <strain evidence="1">SING2019-196</strain>
    </source>
</reference>
<dbReference type="EMBL" id="BSYO01000012">
    <property type="protein sequence ID" value="GMH13333.1"/>
    <property type="molecule type" value="Genomic_DNA"/>
</dbReference>